<evidence type="ECO:0000313" key="3">
    <source>
        <dbReference type="Proteomes" id="UP000186922"/>
    </source>
</evidence>
<comment type="caution">
    <text evidence="2">The sequence shown here is derived from an EMBL/GenBank/DDBJ whole genome shotgun (WGS) entry which is preliminary data.</text>
</comment>
<gene>
    <name evidence="2" type="primary">RvY_05418-1</name>
    <name evidence="2" type="synonym">RvY_05418.1</name>
    <name evidence="2" type="ORF">RvY_05418</name>
</gene>
<accession>A0A1D1V3X9</accession>
<dbReference type="Proteomes" id="UP000186922">
    <property type="component" value="Unassembled WGS sequence"/>
</dbReference>
<protein>
    <recommendedName>
        <fullName evidence="1">Chromo domain-containing protein</fullName>
    </recommendedName>
</protein>
<dbReference type="Gene3D" id="2.40.50.40">
    <property type="match status" value="1"/>
</dbReference>
<dbReference type="AlphaFoldDB" id="A0A1D1V3X9"/>
<dbReference type="EMBL" id="BDGG01000002">
    <property type="protein sequence ID" value="GAU93483.1"/>
    <property type="molecule type" value="Genomic_DNA"/>
</dbReference>
<dbReference type="InterPro" id="IPR016197">
    <property type="entry name" value="Chromo-like_dom_sf"/>
</dbReference>
<evidence type="ECO:0000313" key="2">
    <source>
        <dbReference type="EMBL" id="GAU93483.1"/>
    </source>
</evidence>
<keyword evidence="3" id="KW-1185">Reference proteome</keyword>
<reference evidence="2 3" key="1">
    <citation type="journal article" date="2016" name="Nat. Commun.">
        <title>Extremotolerant tardigrade genome and improved radiotolerance of human cultured cells by tardigrade-unique protein.</title>
        <authorList>
            <person name="Hashimoto T."/>
            <person name="Horikawa D.D."/>
            <person name="Saito Y."/>
            <person name="Kuwahara H."/>
            <person name="Kozuka-Hata H."/>
            <person name="Shin-I T."/>
            <person name="Minakuchi Y."/>
            <person name="Ohishi K."/>
            <person name="Motoyama A."/>
            <person name="Aizu T."/>
            <person name="Enomoto A."/>
            <person name="Kondo K."/>
            <person name="Tanaka S."/>
            <person name="Hara Y."/>
            <person name="Koshikawa S."/>
            <person name="Sagara H."/>
            <person name="Miura T."/>
            <person name="Yokobori S."/>
            <person name="Miyagawa K."/>
            <person name="Suzuki Y."/>
            <person name="Kubo T."/>
            <person name="Oyama M."/>
            <person name="Kohara Y."/>
            <person name="Fujiyama A."/>
            <person name="Arakawa K."/>
            <person name="Katayama T."/>
            <person name="Toyoda A."/>
            <person name="Kunieda T."/>
        </authorList>
    </citation>
    <scope>NUCLEOTIDE SEQUENCE [LARGE SCALE GENOMIC DNA]</scope>
    <source>
        <strain evidence="2 3">YOKOZUNA-1</strain>
    </source>
</reference>
<organism evidence="2 3">
    <name type="scientific">Ramazzottius varieornatus</name>
    <name type="common">Water bear</name>
    <name type="synonym">Tardigrade</name>
    <dbReference type="NCBI Taxonomy" id="947166"/>
    <lineage>
        <taxon>Eukaryota</taxon>
        <taxon>Metazoa</taxon>
        <taxon>Ecdysozoa</taxon>
        <taxon>Tardigrada</taxon>
        <taxon>Eutardigrada</taxon>
        <taxon>Parachela</taxon>
        <taxon>Hypsibioidea</taxon>
        <taxon>Ramazzottiidae</taxon>
        <taxon>Ramazzottius</taxon>
    </lineage>
</organism>
<name>A0A1D1V3X9_RAMVA</name>
<dbReference type="SUPFAM" id="SSF54160">
    <property type="entry name" value="Chromo domain-like"/>
    <property type="match status" value="1"/>
</dbReference>
<evidence type="ECO:0000259" key="1">
    <source>
        <dbReference type="PROSITE" id="PS50013"/>
    </source>
</evidence>
<proteinExistence type="predicted"/>
<dbReference type="InterPro" id="IPR000953">
    <property type="entry name" value="Chromo/chromo_shadow_dom"/>
</dbReference>
<sequence length="133" mass="15366">MSSQQRKSRKRKARTIDDEVDKGRLRGTQRWHIEKIMDYHLSQGCFDPSRGKRMVYFSVAWEGYGADEHTIEPVTNLLSCKNKVLKFLKEKGLELKMDRATEEAWLVERVPLLPVDPGFPTADLANPVEHDVP</sequence>
<dbReference type="PROSITE" id="PS50013">
    <property type="entry name" value="CHROMO_2"/>
    <property type="match status" value="1"/>
</dbReference>
<feature type="domain" description="Chromo" evidence="1">
    <location>
        <begin position="31"/>
        <end position="99"/>
    </location>
</feature>